<accession>A0A3N4JID1</accession>
<keyword evidence="2" id="KW-1185">Reference proteome</keyword>
<evidence type="ECO:0000313" key="1">
    <source>
        <dbReference type="EMBL" id="RPA98012.1"/>
    </source>
</evidence>
<organism evidence="1 2">
    <name type="scientific">Choiromyces venosus 120613-1</name>
    <dbReference type="NCBI Taxonomy" id="1336337"/>
    <lineage>
        <taxon>Eukaryota</taxon>
        <taxon>Fungi</taxon>
        <taxon>Dikarya</taxon>
        <taxon>Ascomycota</taxon>
        <taxon>Pezizomycotina</taxon>
        <taxon>Pezizomycetes</taxon>
        <taxon>Pezizales</taxon>
        <taxon>Tuberaceae</taxon>
        <taxon>Choiromyces</taxon>
    </lineage>
</organism>
<dbReference type="STRING" id="1336337.A0A3N4JID1"/>
<protein>
    <recommendedName>
        <fullName evidence="3">FUN14-domain-containing protein</fullName>
    </recommendedName>
</protein>
<evidence type="ECO:0000313" key="2">
    <source>
        <dbReference type="Proteomes" id="UP000276215"/>
    </source>
</evidence>
<evidence type="ECO:0008006" key="3">
    <source>
        <dbReference type="Google" id="ProtNLM"/>
    </source>
</evidence>
<dbReference type="EMBL" id="ML120399">
    <property type="protein sequence ID" value="RPA98012.1"/>
    <property type="molecule type" value="Genomic_DNA"/>
</dbReference>
<sequence length="112" mass="12166">MASRFLFPSTAFLGLTAYTMRSPNSIIRPIHCESQDLPFDRTPSNQPPLATKPRTTFSPLVYRQVASGSFMGLAAGLAICRFSKSIALVFGSLLLLVEVLKENQPGAGFSSR</sequence>
<proteinExistence type="predicted"/>
<dbReference type="OrthoDB" id="3990500at2759"/>
<gene>
    <name evidence="1" type="ORF">L873DRAFT_1808848</name>
</gene>
<reference evidence="1 2" key="1">
    <citation type="journal article" date="2018" name="Nat. Ecol. Evol.">
        <title>Pezizomycetes genomes reveal the molecular basis of ectomycorrhizal truffle lifestyle.</title>
        <authorList>
            <person name="Murat C."/>
            <person name="Payen T."/>
            <person name="Noel B."/>
            <person name="Kuo A."/>
            <person name="Morin E."/>
            <person name="Chen J."/>
            <person name="Kohler A."/>
            <person name="Krizsan K."/>
            <person name="Balestrini R."/>
            <person name="Da Silva C."/>
            <person name="Montanini B."/>
            <person name="Hainaut M."/>
            <person name="Levati E."/>
            <person name="Barry K.W."/>
            <person name="Belfiori B."/>
            <person name="Cichocki N."/>
            <person name="Clum A."/>
            <person name="Dockter R.B."/>
            <person name="Fauchery L."/>
            <person name="Guy J."/>
            <person name="Iotti M."/>
            <person name="Le Tacon F."/>
            <person name="Lindquist E.A."/>
            <person name="Lipzen A."/>
            <person name="Malagnac F."/>
            <person name="Mello A."/>
            <person name="Molinier V."/>
            <person name="Miyauchi S."/>
            <person name="Poulain J."/>
            <person name="Riccioni C."/>
            <person name="Rubini A."/>
            <person name="Sitrit Y."/>
            <person name="Splivallo R."/>
            <person name="Traeger S."/>
            <person name="Wang M."/>
            <person name="Zifcakova L."/>
            <person name="Wipf D."/>
            <person name="Zambonelli A."/>
            <person name="Paolocci F."/>
            <person name="Nowrousian M."/>
            <person name="Ottonello S."/>
            <person name="Baldrian P."/>
            <person name="Spatafora J.W."/>
            <person name="Henrissat B."/>
            <person name="Nagy L.G."/>
            <person name="Aury J.M."/>
            <person name="Wincker P."/>
            <person name="Grigoriev I.V."/>
            <person name="Bonfante P."/>
            <person name="Martin F.M."/>
        </authorList>
    </citation>
    <scope>NUCLEOTIDE SEQUENCE [LARGE SCALE GENOMIC DNA]</scope>
    <source>
        <strain evidence="1 2">120613-1</strain>
    </source>
</reference>
<dbReference type="Proteomes" id="UP000276215">
    <property type="component" value="Unassembled WGS sequence"/>
</dbReference>
<name>A0A3N4JID1_9PEZI</name>
<dbReference type="AlphaFoldDB" id="A0A3N4JID1"/>